<keyword evidence="3" id="KW-1185">Reference proteome</keyword>
<reference evidence="3" key="1">
    <citation type="journal article" date="2012" name="Nature">
        <title>A physical, genetic and functional sequence assembly of the barley genome.</title>
        <authorList>
            <consortium name="The International Barley Genome Sequencing Consortium"/>
            <person name="Mayer K.F."/>
            <person name="Waugh R."/>
            <person name="Brown J.W."/>
            <person name="Schulman A."/>
            <person name="Langridge P."/>
            <person name="Platzer M."/>
            <person name="Fincher G.B."/>
            <person name="Muehlbauer G.J."/>
            <person name="Sato K."/>
            <person name="Close T.J."/>
            <person name="Wise R.P."/>
            <person name="Stein N."/>
        </authorList>
    </citation>
    <scope>NUCLEOTIDE SEQUENCE [LARGE SCALE GENOMIC DNA]</scope>
    <source>
        <strain evidence="3">cv. Morex</strain>
    </source>
</reference>
<evidence type="ECO:0000313" key="3">
    <source>
        <dbReference type="Proteomes" id="UP000011116"/>
    </source>
</evidence>
<dbReference type="AlphaFoldDB" id="A0A8I6WP86"/>
<dbReference type="Gramene" id="HORVU.MOREX.r2.1HG0031950.1">
    <property type="protein sequence ID" value="HORVU.MOREX.r2.1HG0031950.1.CDS.1"/>
    <property type="gene ID" value="HORVU.MOREX.r2.1HG0031950"/>
</dbReference>
<accession>A0A8I6WP86</accession>
<proteinExistence type="predicted"/>
<reference evidence="2" key="2">
    <citation type="submission" date="2020-10" db="EMBL/GenBank/DDBJ databases">
        <authorList>
            <person name="Scholz U."/>
            <person name="Mascher M."/>
            <person name="Fiebig A."/>
        </authorList>
    </citation>
    <scope>NUCLEOTIDE SEQUENCE [LARGE SCALE GENOMIC DNA]</scope>
    <source>
        <strain evidence="2">cv. Morex</strain>
    </source>
</reference>
<feature type="region of interest" description="Disordered" evidence="1">
    <location>
        <begin position="28"/>
        <end position="67"/>
    </location>
</feature>
<organism evidence="2 3">
    <name type="scientific">Hordeum vulgare subsp. vulgare</name>
    <name type="common">Domesticated barley</name>
    <dbReference type="NCBI Taxonomy" id="112509"/>
    <lineage>
        <taxon>Eukaryota</taxon>
        <taxon>Viridiplantae</taxon>
        <taxon>Streptophyta</taxon>
        <taxon>Embryophyta</taxon>
        <taxon>Tracheophyta</taxon>
        <taxon>Spermatophyta</taxon>
        <taxon>Magnoliopsida</taxon>
        <taxon>Liliopsida</taxon>
        <taxon>Poales</taxon>
        <taxon>Poaceae</taxon>
        <taxon>BOP clade</taxon>
        <taxon>Pooideae</taxon>
        <taxon>Triticodae</taxon>
        <taxon>Triticeae</taxon>
        <taxon>Hordeinae</taxon>
        <taxon>Hordeum</taxon>
    </lineage>
</organism>
<sequence>MTRFASVTHARNAGRFIPSTPFDIAATANQRAHRRRPPPSPHPLPLSGEEGVRATMPDPSRTGRRPQHIVVKNGFFHLHEMCSLARRDRTPARPYAYFDANAMRLPLLPSTPWIHPHLLSLPVLSHLMLGPPPDPQLP</sequence>
<dbReference type="EnsemblPlants" id="HORVU.MOREX.r3.1HG0041120.1">
    <property type="protein sequence ID" value="HORVU.MOREX.r3.1HG0041120.1.CDS1"/>
    <property type="gene ID" value="HORVU.MOREX.r3.1HG0041120"/>
</dbReference>
<dbReference type="Proteomes" id="UP000011116">
    <property type="component" value="Chromosome 1H"/>
</dbReference>
<name>A0A8I6WP86_HORVV</name>
<dbReference type="Gramene" id="HORVU.MOREX.r3.1HG0041120.1">
    <property type="protein sequence ID" value="HORVU.MOREX.r3.1HG0041120.1.CDS1"/>
    <property type="gene ID" value="HORVU.MOREX.r3.1HG0041120"/>
</dbReference>
<evidence type="ECO:0000313" key="2">
    <source>
        <dbReference type="EnsemblPlants" id="HORVU.MOREX.r3.1HG0041120.1.CDS1"/>
    </source>
</evidence>
<reference evidence="2" key="3">
    <citation type="submission" date="2022-01" db="UniProtKB">
        <authorList>
            <consortium name="EnsemblPlants"/>
        </authorList>
    </citation>
    <scope>IDENTIFICATION</scope>
    <source>
        <strain evidence="2">subsp. vulgare</strain>
    </source>
</reference>
<protein>
    <submittedName>
        <fullName evidence="2">Uncharacterized protein</fullName>
    </submittedName>
</protein>
<evidence type="ECO:0000256" key="1">
    <source>
        <dbReference type="SAM" id="MobiDB-lite"/>
    </source>
</evidence>